<dbReference type="RefSeq" id="WP_199019801.1">
    <property type="nucleotide sequence ID" value="NZ_JAELUP010000065.1"/>
</dbReference>
<dbReference type="AlphaFoldDB" id="A0A934MVM5"/>
<dbReference type="Proteomes" id="UP000640274">
    <property type="component" value="Unassembled WGS sequence"/>
</dbReference>
<sequence length="47" mass="5504">MEILSDEMLVDSYNLAIQLDLDPEFIGMLFEEITKRDIEPKKYRLGA</sequence>
<dbReference type="Gene3D" id="1.10.287.1100">
    <property type="entry name" value="Sporulation inhibitor A"/>
    <property type="match status" value="1"/>
</dbReference>
<evidence type="ECO:0000313" key="2">
    <source>
        <dbReference type="Proteomes" id="UP000640274"/>
    </source>
</evidence>
<name>A0A934MVM5_9BACL</name>
<reference evidence="1" key="1">
    <citation type="submission" date="2020-12" db="EMBL/GenBank/DDBJ databases">
        <authorList>
            <person name="Huq M.A."/>
        </authorList>
    </citation>
    <scope>NUCLEOTIDE SEQUENCE</scope>
    <source>
        <strain evidence="1">MAHUQ-46</strain>
    </source>
</reference>
<dbReference type="Pfam" id="PF08970">
    <property type="entry name" value="Sda"/>
    <property type="match status" value="1"/>
</dbReference>
<gene>
    <name evidence="1" type="primary">sda</name>
    <name evidence="1" type="ORF">JFN88_13455</name>
</gene>
<organism evidence="1 2">
    <name type="scientific">Paenibacillus roseus</name>
    <dbReference type="NCBI Taxonomy" id="2798579"/>
    <lineage>
        <taxon>Bacteria</taxon>
        <taxon>Bacillati</taxon>
        <taxon>Bacillota</taxon>
        <taxon>Bacilli</taxon>
        <taxon>Bacillales</taxon>
        <taxon>Paenibacillaceae</taxon>
        <taxon>Paenibacillus</taxon>
    </lineage>
</organism>
<keyword evidence="2" id="KW-1185">Reference proteome</keyword>
<proteinExistence type="predicted"/>
<dbReference type="EMBL" id="JAELUP010000065">
    <property type="protein sequence ID" value="MBJ6362277.1"/>
    <property type="molecule type" value="Genomic_DNA"/>
</dbReference>
<dbReference type="SUPFAM" id="SSF100985">
    <property type="entry name" value="Sporulation inhibitor Sda"/>
    <property type="match status" value="1"/>
</dbReference>
<accession>A0A934MVM5</accession>
<comment type="caution">
    <text evidence="1">The sequence shown here is derived from an EMBL/GenBank/DDBJ whole genome shotgun (WGS) entry which is preliminary data.</text>
</comment>
<evidence type="ECO:0000313" key="1">
    <source>
        <dbReference type="EMBL" id="MBJ6362277.1"/>
    </source>
</evidence>
<dbReference type="InterPro" id="IPR036916">
    <property type="entry name" value="Sda_sf"/>
</dbReference>
<protein>
    <submittedName>
        <fullName evidence="1">Sporulation histidine kinase inhibitor Sda</fullName>
    </submittedName>
</protein>
<dbReference type="InterPro" id="IPR015064">
    <property type="entry name" value="Sda"/>
</dbReference>